<organism evidence="13 14">
    <name type="scientific">Peltaster fructicola</name>
    <dbReference type="NCBI Taxonomy" id="286661"/>
    <lineage>
        <taxon>Eukaryota</taxon>
        <taxon>Fungi</taxon>
        <taxon>Dikarya</taxon>
        <taxon>Ascomycota</taxon>
        <taxon>Pezizomycotina</taxon>
        <taxon>Dothideomycetes</taxon>
        <taxon>Dothideomycetes incertae sedis</taxon>
        <taxon>Peltaster</taxon>
    </lineage>
</organism>
<evidence type="ECO:0000256" key="7">
    <source>
        <dbReference type="ARBA" id="ARBA00022989"/>
    </source>
</evidence>
<feature type="transmembrane region" description="Helical" evidence="10">
    <location>
        <begin position="232"/>
        <end position="249"/>
    </location>
</feature>
<dbReference type="GO" id="GO:0016887">
    <property type="term" value="F:ATP hydrolysis activity"/>
    <property type="evidence" value="ECO:0007669"/>
    <property type="project" value="InterPro"/>
</dbReference>
<keyword evidence="7 10" id="KW-1133">Transmembrane helix</keyword>
<feature type="transmembrane region" description="Helical" evidence="10">
    <location>
        <begin position="948"/>
        <end position="968"/>
    </location>
</feature>
<keyword evidence="14" id="KW-1185">Reference proteome</keyword>
<dbReference type="InterPro" id="IPR003439">
    <property type="entry name" value="ABC_transporter-like_ATP-bd"/>
</dbReference>
<feature type="domain" description="ABC transmembrane type-1" evidence="12">
    <location>
        <begin position="94"/>
        <end position="375"/>
    </location>
</feature>
<protein>
    <recommendedName>
        <fullName evidence="15">ABC transporter</fullName>
    </recommendedName>
</protein>
<reference evidence="13 14" key="1">
    <citation type="journal article" date="2016" name="Sci. Rep.">
        <title>Peltaster fructicola genome reveals evolution from an invasive phytopathogen to an ectophytic parasite.</title>
        <authorList>
            <person name="Xu C."/>
            <person name="Chen H."/>
            <person name="Gleason M.L."/>
            <person name="Xu J.R."/>
            <person name="Liu H."/>
            <person name="Zhang R."/>
            <person name="Sun G."/>
        </authorList>
    </citation>
    <scope>NUCLEOTIDE SEQUENCE [LARGE SCALE GENOMIC DNA]</scope>
    <source>
        <strain evidence="13 14">LNHT1506</strain>
    </source>
</reference>
<dbReference type="PANTHER" id="PTHR43394:SF18">
    <property type="entry name" value="ABC TRANSPORTER B FAMILY MEMBER 11-LIKE"/>
    <property type="match status" value="1"/>
</dbReference>
<name>A0A6H0XKK3_9PEZI</name>
<dbReference type="InterPro" id="IPR017871">
    <property type="entry name" value="ABC_transporter-like_CS"/>
</dbReference>
<evidence type="ECO:0000256" key="1">
    <source>
        <dbReference type="ARBA" id="ARBA00004141"/>
    </source>
</evidence>
<dbReference type="InterPro" id="IPR003593">
    <property type="entry name" value="AAA+_ATPase"/>
</dbReference>
<comment type="subcellular location">
    <subcellularLocation>
        <location evidence="1">Membrane</location>
        <topology evidence="1">Multi-pass membrane protein</topology>
    </subcellularLocation>
</comment>
<evidence type="ECO:0000259" key="11">
    <source>
        <dbReference type="PROSITE" id="PS50893"/>
    </source>
</evidence>
<feature type="domain" description="ABC transporter" evidence="11">
    <location>
        <begin position="413"/>
        <end position="654"/>
    </location>
</feature>
<dbReference type="InterPro" id="IPR011527">
    <property type="entry name" value="ABC1_TM_dom"/>
</dbReference>
<dbReference type="Gene3D" id="1.20.1560.10">
    <property type="entry name" value="ABC transporter type 1, transmembrane domain"/>
    <property type="match status" value="1"/>
</dbReference>
<keyword evidence="3" id="KW-0813">Transport</keyword>
<keyword evidence="5" id="KW-0547">Nucleotide-binding</keyword>
<evidence type="ECO:0000313" key="13">
    <source>
        <dbReference type="EMBL" id="QIW95154.1"/>
    </source>
</evidence>
<keyword evidence="4 10" id="KW-0812">Transmembrane</keyword>
<accession>A0A6H0XKK3</accession>
<feature type="region of interest" description="Disordered" evidence="9">
    <location>
        <begin position="1"/>
        <end position="21"/>
    </location>
</feature>
<dbReference type="GO" id="GO:0005743">
    <property type="term" value="C:mitochondrial inner membrane"/>
    <property type="evidence" value="ECO:0007669"/>
    <property type="project" value="TreeGrafter"/>
</dbReference>
<feature type="transmembrane region" description="Helical" evidence="10">
    <location>
        <begin position="761"/>
        <end position="779"/>
    </location>
</feature>
<feature type="transmembrane region" description="Helical" evidence="10">
    <location>
        <begin position="208"/>
        <end position="226"/>
    </location>
</feature>
<feature type="transmembrane region" description="Helical" evidence="10">
    <location>
        <begin position="92"/>
        <end position="114"/>
    </location>
</feature>
<feature type="transmembrane region" description="Helical" evidence="10">
    <location>
        <begin position="310"/>
        <end position="337"/>
    </location>
</feature>
<evidence type="ECO:0000256" key="9">
    <source>
        <dbReference type="SAM" id="MobiDB-lite"/>
    </source>
</evidence>
<proteinExistence type="inferred from homology"/>
<evidence type="ECO:0000256" key="10">
    <source>
        <dbReference type="SAM" id="Phobius"/>
    </source>
</evidence>
<dbReference type="Gene3D" id="3.40.50.300">
    <property type="entry name" value="P-loop containing nucleotide triphosphate hydrolases"/>
    <property type="match status" value="2"/>
</dbReference>
<dbReference type="Pfam" id="PF00005">
    <property type="entry name" value="ABC_tran"/>
    <property type="match status" value="2"/>
</dbReference>
<dbReference type="Pfam" id="PF00664">
    <property type="entry name" value="ABC_membrane"/>
    <property type="match status" value="2"/>
</dbReference>
<evidence type="ECO:0000313" key="14">
    <source>
        <dbReference type="Proteomes" id="UP000503462"/>
    </source>
</evidence>
<comment type="similarity">
    <text evidence="2">Belongs to the ABC transporter superfamily. ABCB family. Multidrug resistance exporter (TC 3.A.1.201) subfamily.</text>
</comment>
<feature type="transmembrane region" description="Helical" evidence="10">
    <location>
        <begin position="349"/>
        <end position="374"/>
    </location>
</feature>
<dbReference type="InterPro" id="IPR036640">
    <property type="entry name" value="ABC1_TM_sf"/>
</dbReference>
<evidence type="ECO:0000256" key="8">
    <source>
        <dbReference type="ARBA" id="ARBA00023136"/>
    </source>
</evidence>
<feature type="transmembrane region" description="Helical" evidence="10">
    <location>
        <begin position="834"/>
        <end position="856"/>
    </location>
</feature>
<feature type="domain" description="ABC transmembrane type-1" evidence="12">
    <location>
        <begin position="721"/>
        <end position="1009"/>
    </location>
</feature>
<dbReference type="PROSITE" id="PS50929">
    <property type="entry name" value="ABC_TM1F"/>
    <property type="match status" value="2"/>
</dbReference>
<keyword evidence="6" id="KW-0067">ATP-binding</keyword>
<evidence type="ECO:0000256" key="4">
    <source>
        <dbReference type="ARBA" id="ARBA00022692"/>
    </source>
</evidence>
<dbReference type="FunFam" id="3.40.50.300:FF:000913">
    <property type="entry name" value="ABC multidrug transporter SitT"/>
    <property type="match status" value="1"/>
</dbReference>
<dbReference type="PROSITE" id="PS50893">
    <property type="entry name" value="ABC_TRANSPORTER_2"/>
    <property type="match status" value="2"/>
</dbReference>
<evidence type="ECO:0008006" key="15">
    <source>
        <dbReference type="Google" id="ProtNLM"/>
    </source>
</evidence>
<dbReference type="GO" id="GO:0015421">
    <property type="term" value="F:ABC-type oligopeptide transporter activity"/>
    <property type="evidence" value="ECO:0007669"/>
    <property type="project" value="TreeGrafter"/>
</dbReference>
<evidence type="ECO:0000256" key="6">
    <source>
        <dbReference type="ARBA" id="ARBA00022840"/>
    </source>
</evidence>
<dbReference type="PANTHER" id="PTHR43394">
    <property type="entry name" value="ATP-DEPENDENT PERMEASE MDL1, MITOCHONDRIAL"/>
    <property type="match status" value="1"/>
</dbReference>
<dbReference type="SUPFAM" id="SSF90123">
    <property type="entry name" value="ABC transporter transmembrane region"/>
    <property type="match status" value="2"/>
</dbReference>
<evidence type="ECO:0000256" key="3">
    <source>
        <dbReference type="ARBA" id="ARBA00022448"/>
    </source>
</evidence>
<dbReference type="SMART" id="SM00382">
    <property type="entry name" value="AAA"/>
    <property type="match status" value="2"/>
</dbReference>
<dbReference type="OrthoDB" id="6500128at2759"/>
<dbReference type="GO" id="GO:0090374">
    <property type="term" value="P:oligopeptide export from mitochondrion"/>
    <property type="evidence" value="ECO:0007669"/>
    <property type="project" value="TreeGrafter"/>
</dbReference>
<evidence type="ECO:0000256" key="5">
    <source>
        <dbReference type="ARBA" id="ARBA00022741"/>
    </source>
</evidence>
<keyword evidence="8 10" id="KW-0472">Membrane</keyword>
<feature type="transmembrane region" description="Helical" evidence="10">
    <location>
        <begin position="719"/>
        <end position="741"/>
    </location>
</feature>
<dbReference type="EMBL" id="CP051139">
    <property type="protein sequence ID" value="QIW95154.1"/>
    <property type="molecule type" value="Genomic_DNA"/>
</dbReference>
<dbReference type="InterPro" id="IPR027417">
    <property type="entry name" value="P-loop_NTPase"/>
</dbReference>
<dbReference type="Proteomes" id="UP000503462">
    <property type="component" value="Chromosome 1"/>
</dbReference>
<feature type="domain" description="ABC transporter" evidence="11">
    <location>
        <begin position="1056"/>
        <end position="1295"/>
    </location>
</feature>
<evidence type="ECO:0000256" key="2">
    <source>
        <dbReference type="ARBA" id="ARBA00007577"/>
    </source>
</evidence>
<dbReference type="SUPFAM" id="SSF52540">
    <property type="entry name" value="P-loop containing nucleoside triphosphate hydrolases"/>
    <property type="match status" value="2"/>
</dbReference>
<dbReference type="CDD" id="cd18577">
    <property type="entry name" value="ABC_6TM_Pgp_ABCB1_D1_like"/>
    <property type="match status" value="1"/>
</dbReference>
<feature type="transmembrane region" description="Helical" evidence="10">
    <location>
        <begin position="862"/>
        <end position="883"/>
    </location>
</feature>
<dbReference type="FunFam" id="3.40.50.300:FF:000604">
    <property type="entry name" value="ABC transporter B family member 28"/>
    <property type="match status" value="1"/>
</dbReference>
<feature type="transmembrane region" description="Helical" evidence="10">
    <location>
        <begin position="134"/>
        <end position="157"/>
    </location>
</feature>
<sequence>MKPLVDDDLSTHASQNARHASIMPGRDSVALSVVETRALQDPVPDSARPREFSNAPQSLPARVRKQIIEFNPLKSPFLELYSDLEHIQDKTLAVVGALLAIAAGVPLPIIFVVFSKIIDSFPPSEEDLRQRISQLLGVAVAYFVVTTGYTCAFSRVGERIAFTTRERLLQCLLKLDQEYFDTNDLDVTGLLTSKVETIQVGTSEKAGIFLQSLSYFVAAFVVGFILNAELTGILLAAVIPLTIFIVAFGSSWTSKLSASAAEHTETASGIAEAALRAVRVIQAFDLGEKICQQYSSSLGKATVIIVRKQIISACMLGCIYFVAYAANGLAFYVGSILSASGGNSQAGTIYAVCLLILDASFIVGQFAPFLNIFANAASSGQEIRALVKESKRQQAAASIGRPKGTANIAGCSIQAQGVTFAYPARPTQKVLKDVVIKFQPGQLNAVVGTSGGGKSTLISLLLGVYTKYTGTIMVGQQSLEDIDVSCLRSQISIVDQECVLFSGSIYDNICYGLAGSSVAEDERRARCYEAVQAAGVDFLERLPKGLDTVVDNSLQLSGGQKQRICLARALIKRPAVLILDEPTSALDANSEALVAKTVKRVAEAGTLVIMIAHRLSTVLDADTVFVFDDGKVAESGSPAELIVPGTIFYALLESQYAGQIPTESEDTKHSVDIKAEELELAAFDDSEDEVTPPRQEKKHVKTHSLRRALGTLLEPDRSFIAVGLFFSTVTGCMIIGEAIAFGNLVELLNGASGGSPDRSGINFYCLIFFILACIALVSYSSSGSSFGVASTRFTERVQTRMLRNLLRQDMEWFSSPGHSVHGLMARLSTDTGNLSGLSGVALGTIFSITASMLGGIILSFIIAWRITIVLICCVPVLALAGYARVRILAKSEDNQRNAYNSAAGIAAESCRSIRTVATLGLQDIVMQRYRAALETPYKNRLRITISTNALLAFSFAITYFVYALAYWWGATNVRQGYYAAREFFIVLPALLFSAQSAGQAFSLSPEITKAKSAAKSVAALLNAQPSILVQSMPTKSDSASTLSIRPNLKAAQVAKIEFKEVTMRYKENGALALNGVSLTIDNGETVALVGPSGAGKSTIVALLERFYDAADGVLLIDGVNIRELDPTILRSKIGLVPQDPQFFPGSIRANLTMSLAGNSQDTFAKVEQACKSCGLHDFISSLPDAYDTECSSATSTKLSGGQQQRLSIARAISRDPEILLLDEPTSALDAHSERDVQNALNNASDGRTTIIVAHRLASIQHVDKIIVFDHGRIAEVGKHADLMLKGGLYASMAKAQSLS</sequence>
<dbReference type="CDD" id="cd18578">
    <property type="entry name" value="ABC_6TM_Pgp_ABCB1_D2_like"/>
    <property type="match status" value="1"/>
</dbReference>
<gene>
    <name evidence="13" type="ORF">AMS68_000672</name>
</gene>
<evidence type="ECO:0000259" key="12">
    <source>
        <dbReference type="PROSITE" id="PS50929"/>
    </source>
</evidence>
<dbReference type="GO" id="GO:0005524">
    <property type="term" value="F:ATP binding"/>
    <property type="evidence" value="ECO:0007669"/>
    <property type="project" value="UniProtKB-KW"/>
</dbReference>
<dbReference type="PROSITE" id="PS00211">
    <property type="entry name" value="ABC_TRANSPORTER_1"/>
    <property type="match status" value="2"/>
</dbReference>
<dbReference type="InterPro" id="IPR039421">
    <property type="entry name" value="Type_1_exporter"/>
</dbReference>